<reference evidence="1 2" key="1">
    <citation type="submission" date="2014-12" db="EMBL/GenBank/DDBJ databases">
        <title>Genome sequencing of Chryseobacterium taiwanense TPW19.</title>
        <authorList>
            <person name="Tan P.W."/>
            <person name="Chan K.-G."/>
        </authorList>
    </citation>
    <scope>NUCLEOTIDE SEQUENCE [LARGE SCALE GENOMIC DNA]</scope>
    <source>
        <strain evidence="1 2">TPW19</strain>
    </source>
</reference>
<proteinExistence type="predicted"/>
<name>A0A0B4DAE0_9FLAO</name>
<keyword evidence="2" id="KW-1185">Reference proteome</keyword>
<dbReference type="Proteomes" id="UP000031167">
    <property type="component" value="Unassembled WGS sequence"/>
</dbReference>
<evidence type="ECO:0000313" key="2">
    <source>
        <dbReference type="Proteomes" id="UP000031167"/>
    </source>
</evidence>
<accession>A0A0B4DAE0</accession>
<dbReference type="STRING" id="363331.RM51_18275"/>
<organism evidence="1 2">
    <name type="scientific">Chryseobacterium taiwanense</name>
    <dbReference type="NCBI Taxonomy" id="363331"/>
    <lineage>
        <taxon>Bacteria</taxon>
        <taxon>Pseudomonadati</taxon>
        <taxon>Bacteroidota</taxon>
        <taxon>Flavobacteriia</taxon>
        <taxon>Flavobacteriales</taxon>
        <taxon>Weeksellaceae</taxon>
        <taxon>Chryseobacterium group</taxon>
        <taxon>Chryseobacterium</taxon>
    </lineage>
</organism>
<gene>
    <name evidence="1" type="ORF">RM51_18275</name>
</gene>
<dbReference type="EMBL" id="JWTA01000021">
    <property type="protein sequence ID" value="KIC61255.1"/>
    <property type="molecule type" value="Genomic_DNA"/>
</dbReference>
<sequence length="63" mass="7288">MEENTIVITECFKCGTRYQNHFNASPCCKSIMMKVNEKGERTTIAYLNSFSIPKPEEPKEEIK</sequence>
<dbReference type="AlphaFoldDB" id="A0A0B4DAE0"/>
<protein>
    <submittedName>
        <fullName evidence="1">Uncharacterized protein</fullName>
    </submittedName>
</protein>
<evidence type="ECO:0000313" key="1">
    <source>
        <dbReference type="EMBL" id="KIC61255.1"/>
    </source>
</evidence>
<comment type="caution">
    <text evidence="1">The sequence shown here is derived from an EMBL/GenBank/DDBJ whole genome shotgun (WGS) entry which is preliminary data.</text>
</comment>